<proteinExistence type="predicted"/>
<organism evidence="2 3">
    <name type="scientific">Prorocentrum cordatum</name>
    <dbReference type="NCBI Taxonomy" id="2364126"/>
    <lineage>
        <taxon>Eukaryota</taxon>
        <taxon>Sar</taxon>
        <taxon>Alveolata</taxon>
        <taxon>Dinophyceae</taxon>
        <taxon>Prorocentrales</taxon>
        <taxon>Prorocentraceae</taxon>
        <taxon>Prorocentrum</taxon>
    </lineage>
</organism>
<keyword evidence="3" id="KW-1185">Reference proteome</keyword>
<comment type="caution">
    <text evidence="2">The sequence shown here is derived from an EMBL/GenBank/DDBJ whole genome shotgun (WGS) entry which is preliminary data.</text>
</comment>
<name>A0ABN9S5Y9_9DINO</name>
<feature type="region of interest" description="Disordered" evidence="1">
    <location>
        <begin position="71"/>
        <end position="106"/>
    </location>
</feature>
<gene>
    <name evidence="2" type="ORF">PCOR1329_LOCUS26382</name>
</gene>
<feature type="non-terminal residue" evidence="2">
    <location>
        <position position="106"/>
    </location>
</feature>
<protein>
    <submittedName>
        <fullName evidence="2">Uncharacterized protein</fullName>
    </submittedName>
</protein>
<sequence>MCRPTPTFRETALRGNALACESRASGARLAVPSCGNQASDNAASADMFASRSMGLGRVRLKTLDAKALGRSGSFKGAPARSPTADRMLTSDSDVILVRPPDETDGE</sequence>
<evidence type="ECO:0000256" key="1">
    <source>
        <dbReference type="SAM" id="MobiDB-lite"/>
    </source>
</evidence>
<reference evidence="2" key="1">
    <citation type="submission" date="2023-10" db="EMBL/GenBank/DDBJ databases">
        <authorList>
            <person name="Chen Y."/>
            <person name="Shah S."/>
            <person name="Dougan E. K."/>
            <person name="Thang M."/>
            <person name="Chan C."/>
        </authorList>
    </citation>
    <scope>NUCLEOTIDE SEQUENCE [LARGE SCALE GENOMIC DNA]</scope>
</reference>
<dbReference type="Proteomes" id="UP001189429">
    <property type="component" value="Unassembled WGS sequence"/>
</dbReference>
<accession>A0ABN9S5Y9</accession>
<evidence type="ECO:0000313" key="3">
    <source>
        <dbReference type="Proteomes" id="UP001189429"/>
    </source>
</evidence>
<evidence type="ECO:0000313" key="2">
    <source>
        <dbReference type="EMBL" id="CAK0826592.1"/>
    </source>
</evidence>
<dbReference type="EMBL" id="CAUYUJ010009369">
    <property type="protein sequence ID" value="CAK0826592.1"/>
    <property type="molecule type" value="Genomic_DNA"/>
</dbReference>